<dbReference type="SUPFAM" id="SSF50324">
    <property type="entry name" value="Inorganic pyrophosphatase"/>
    <property type="match status" value="1"/>
</dbReference>
<dbReference type="Gene3D" id="3.90.80.10">
    <property type="entry name" value="Inorganic pyrophosphatase"/>
    <property type="match status" value="1"/>
</dbReference>
<dbReference type="Pfam" id="PF00719">
    <property type="entry name" value="Pyrophosphatase"/>
    <property type="match status" value="1"/>
</dbReference>
<keyword evidence="5" id="KW-0963">Cytoplasm</keyword>
<comment type="caution">
    <text evidence="6">The sequence shown here is derived from an EMBL/GenBank/DDBJ whole genome shotgun (WGS) entry which is preliminary data.</text>
</comment>
<proteinExistence type="inferred from homology"/>
<dbReference type="HAMAP" id="MF_00209">
    <property type="entry name" value="Inorganic_PPase"/>
    <property type="match status" value="1"/>
</dbReference>
<comment type="cofactor">
    <cofactor evidence="1 5">
        <name>Mg(2+)</name>
        <dbReference type="ChEBI" id="CHEBI:18420"/>
    </cofactor>
</comment>
<feature type="binding site" evidence="5">
    <location>
        <position position="31"/>
    </location>
    <ligand>
        <name>substrate</name>
    </ligand>
</feature>
<keyword evidence="4 5" id="KW-0460">Magnesium</keyword>
<dbReference type="PROSITE" id="PS00387">
    <property type="entry name" value="PPASE"/>
    <property type="match status" value="1"/>
</dbReference>
<feature type="binding site" evidence="5">
    <location>
        <position position="90"/>
    </location>
    <ligand>
        <name>Mg(2+)</name>
        <dbReference type="ChEBI" id="CHEBI:18420"/>
        <label>1</label>
    </ligand>
</feature>
<comment type="function">
    <text evidence="5">Catalyzes the hydrolysis of inorganic pyrophosphate (PPi) forming two phosphate ions.</text>
</comment>
<dbReference type="EMBL" id="JBHSCQ010000012">
    <property type="protein sequence ID" value="MFC4265867.1"/>
    <property type="molecule type" value="Genomic_DNA"/>
</dbReference>
<reference evidence="7" key="1">
    <citation type="journal article" date="2019" name="Int. J. Syst. Evol. Microbiol.">
        <title>The Global Catalogue of Microorganisms (GCM) 10K type strain sequencing project: providing services to taxonomists for standard genome sequencing and annotation.</title>
        <authorList>
            <consortium name="The Broad Institute Genomics Platform"/>
            <consortium name="The Broad Institute Genome Sequencing Center for Infectious Disease"/>
            <person name="Wu L."/>
            <person name="Ma J."/>
        </authorList>
    </citation>
    <scope>NUCLEOTIDE SEQUENCE [LARGE SCALE GENOMIC DNA]</scope>
    <source>
        <strain evidence="7">CGMCC 1.10698</strain>
    </source>
</reference>
<feature type="binding site" evidence="5">
    <location>
        <position position="90"/>
    </location>
    <ligand>
        <name>Mg(2+)</name>
        <dbReference type="ChEBI" id="CHEBI:18420"/>
        <label>3</label>
    </ligand>
</feature>
<feature type="binding site" evidence="5">
    <location>
        <position position="43"/>
    </location>
    <ligand>
        <name>substrate</name>
    </ligand>
</feature>
<name>A0ABV8R1D3_9MICC</name>
<keyword evidence="3 5" id="KW-0378">Hydrolase</keyword>
<evidence type="ECO:0000313" key="6">
    <source>
        <dbReference type="EMBL" id="MFC4265867.1"/>
    </source>
</evidence>
<dbReference type="EC" id="3.6.1.1" evidence="5"/>
<protein>
    <recommendedName>
        <fullName evidence="5">Inorganic pyrophosphatase</fullName>
        <ecNumber evidence="5">3.6.1.1</ecNumber>
    </recommendedName>
    <alternativeName>
        <fullName evidence="5">Pyrophosphate phospho-hydrolase</fullName>
        <shortName evidence="5">PPase</shortName>
    </alternativeName>
</protein>
<feature type="binding site" evidence="5">
    <location>
        <position position="9"/>
    </location>
    <ligand>
        <name>Mg(2+)</name>
        <dbReference type="ChEBI" id="CHEBI:18420"/>
        <label>2</label>
    </ligand>
</feature>
<gene>
    <name evidence="5" type="primary">ppa</name>
    <name evidence="6" type="ORF">ACFOW9_09675</name>
</gene>
<organism evidence="6 7">
    <name type="scientific">Arthrobacter cryoconiti</name>
    <dbReference type="NCBI Taxonomy" id="748907"/>
    <lineage>
        <taxon>Bacteria</taxon>
        <taxon>Bacillati</taxon>
        <taxon>Actinomycetota</taxon>
        <taxon>Actinomycetes</taxon>
        <taxon>Micrococcales</taxon>
        <taxon>Micrococcaceae</taxon>
        <taxon>Arthrobacter</taxon>
    </lineage>
</organism>
<feature type="binding site" evidence="5">
    <location>
        <position position="85"/>
    </location>
    <ligand>
        <name>Mg(2+)</name>
        <dbReference type="ChEBI" id="CHEBI:18420"/>
        <label>3</label>
    </ligand>
</feature>
<dbReference type="InterPro" id="IPR008162">
    <property type="entry name" value="Pyrophosphatase"/>
</dbReference>
<comment type="catalytic activity">
    <reaction evidence="5">
        <text>diphosphate + H2O = 2 phosphate + H(+)</text>
        <dbReference type="Rhea" id="RHEA:24576"/>
        <dbReference type="ChEBI" id="CHEBI:15377"/>
        <dbReference type="ChEBI" id="CHEBI:15378"/>
        <dbReference type="ChEBI" id="CHEBI:33019"/>
        <dbReference type="ChEBI" id="CHEBI:43474"/>
        <dbReference type="EC" id="3.6.1.1"/>
    </reaction>
</comment>
<feature type="binding site" evidence="5">
    <location>
        <position position="127"/>
    </location>
    <ligand>
        <name>substrate</name>
    </ligand>
</feature>
<evidence type="ECO:0000256" key="3">
    <source>
        <dbReference type="ARBA" id="ARBA00022801"/>
    </source>
</evidence>
<evidence type="ECO:0000256" key="2">
    <source>
        <dbReference type="ARBA" id="ARBA00022723"/>
    </source>
</evidence>
<keyword evidence="2 5" id="KW-0479">Metal-binding</keyword>
<comment type="similarity">
    <text evidence="5">Belongs to the PPase family.</text>
</comment>
<evidence type="ECO:0000256" key="5">
    <source>
        <dbReference type="HAMAP-Rule" id="MF_00209"/>
    </source>
</evidence>
<evidence type="ECO:0000256" key="1">
    <source>
        <dbReference type="ARBA" id="ARBA00001946"/>
    </source>
</evidence>
<keyword evidence="7" id="KW-1185">Reference proteome</keyword>
<feature type="binding site" evidence="5">
    <location>
        <position position="58"/>
    </location>
    <ligand>
        <name>Mg(2+)</name>
        <dbReference type="ChEBI" id="CHEBI:18420"/>
        <label>2</label>
    </ligand>
</feature>
<comment type="subcellular location">
    <subcellularLocation>
        <location evidence="5">Cytoplasm</location>
    </subcellularLocation>
</comment>
<evidence type="ECO:0000313" key="7">
    <source>
        <dbReference type="Proteomes" id="UP001595773"/>
    </source>
</evidence>
<evidence type="ECO:0000256" key="4">
    <source>
        <dbReference type="ARBA" id="ARBA00022842"/>
    </source>
</evidence>
<feature type="binding site" evidence="5">
    <location>
        <position position="53"/>
    </location>
    <ligand>
        <name>Mg(2+)</name>
        <dbReference type="ChEBI" id="CHEBI:18420"/>
        <label>1</label>
    </ligand>
</feature>
<accession>A0ABV8R1D3</accession>
<feature type="binding site" evidence="5">
    <location>
        <position position="17"/>
    </location>
    <ligand>
        <name>substrate</name>
    </ligand>
</feature>
<dbReference type="InterPro" id="IPR036649">
    <property type="entry name" value="Pyrophosphatase_sf"/>
</dbReference>
<feature type="active site" description="Proton acceptor" evidence="5">
    <location>
        <position position="90"/>
    </location>
</feature>
<dbReference type="CDD" id="cd00412">
    <property type="entry name" value="pyrophosphatase"/>
    <property type="match status" value="1"/>
</dbReference>
<dbReference type="RefSeq" id="WP_230068860.1">
    <property type="nucleotide sequence ID" value="NZ_BAABLL010000015.1"/>
</dbReference>
<sequence>MKEHFAVIEIPTGSSNKYEMDHDSGRIVLDRALYTALGYPADYGFIEGTLGLDGDPLDVLVLLERPVLPGIGIRVRAVGVFNMTDEAGPDSKIIAVPFGDRRWENITDIADVPAPLRDKIEHFFAHYKELEPGKWVNVQGWGNVEEADRRLTEAYERNGLG</sequence>
<feature type="binding site" evidence="5">
    <location>
        <position position="58"/>
    </location>
    <ligand>
        <name>Mg(2+)</name>
        <dbReference type="ChEBI" id="CHEBI:18420"/>
        <label>1</label>
    </ligand>
</feature>
<comment type="subunit">
    <text evidence="5">Homohexamer.</text>
</comment>
<dbReference type="PANTHER" id="PTHR10286">
    <property type="entry name" value="INORGANIC PYROPHOSPHATASE"/>
    <property type="match status" value="1"/>
</dbReference>
<dbReference type="Proteomes" id="UP001595773">
    <property type="component" value="Unassembled WGS sequence"/>
</dbReference>